<organism evidence="1 2">
    <name type="scientific">Atta cephalotes</name>
    <name type="common">Leafcutter ant</name>
    <dbReference type="NCBI Taxonomy" id="12957"/>
    <lineage>
        <taxon>Eukaryota</taxon>
        <taxon>Metazoa</taxon>
        <taxon>Ecdysozoa</taxon>
        <taxon>Arthropoda</taxon>
        <taxon>Hexapoda</taxon>
        <taxon>Insecta</taxon>
        <taxon>Pterygota</taxon>
        <taxon>Neoptera</taxon>
        <taxon>Endopterygota</taxon>
        <taxon>Hymenoptera</taxon>
        <taxon>Apocrita</taxon>
        <taxon>Aculeata</taxon>
        <taxon>Formicoidea</taxon>
        <taxon>Formicidae</taxon>
        <taxon>Myrmicinae</taxon>
        <taxon>Atta</taxon>
    </lineage>
</organism>
<keyword evidence="2" id="KW-1185">Reference proteome</keyword>
<proteinExistence type="predicted"/>
<dbReference type="Proteomes" id="UP000005205">
    <property type="component" value="Unassembled WGS sequence"/>
</dbReference>
<dbReference type="EnsemblMetazoa" id="XM_012199524.1">
    <property type="protein sequence ID" value="XP_012054914.1"/>
    <property type="gene ID" value="LOC105617984"/>
</dbReference>
<name>A0A158NBK6_ATTCE</name>
<protein>
    <submittedName>
        <fullName evidence="1">Uncharacterized protein</fullName>
    </submittedName>
</protein>
<dbReference type="InterPro" id="IPR047155">
    <property type="entry name" value="COMMD4/6/7/8"/>
</dbReference>
<reference evidence="2" key="1">
    <citation type="journal article" date="2011" name="PLoS Genet.">
        <title>The genome sequence of the leaf-cutter ant Atta cephalotes reveals insights into its obligate symbiotic lifestyle.</title>
        <authorList>
            <person name="Suen G."/>
            <person name="Teiling C."/>
            <person name="Li L."/>
            <person name="Holt C."/>
            <person name="Abouheif E."/>
            <person name="Bornberg-Bauer E."/>
            <person name="Bouffard P."/>
            <person name="Caldera E.J."/>
            <person name="Cash E."/>
            <person name="Cavanaugh A."/>
            <person name="Denas O."/>
            <person name="Elhaik E."/>
            <person name="Fave M.J."/>
            <person name="Gadau J."/>
            <person name="Gibson J.D."/>
            <person name="Graur D."/>
            <person name="Grubbs K.J."/>
            <person name="Hagen D.E."/>
            <person name="Harkins T.T."/>
            <person name="Helmkampf M."/>
            <person name="Hu H."/>
            <person name="Johnson B.R."/>
            <person name="Kim J."/>
            <person name="Marsh S.E."/>
            <person name="Moeller J.A."/>
            <person name="Munoz-Torres M.C."/>
            <person name="Murphy M.C."/>
            <person name="Naughton M.C."/>
            <person name="Nigam S."/>
            <person name="Overson R."/>
            <person name="Rajakumar R."/>
            <person name="Reese J.T."/>
            <person name="Scott J.J."/>
            <person name="Smith C.R."/>
            <person name="Tao S."/>
            <person name="Tsutsui N.D."/>
            <person name="Viljakainen L."/>
            <person name="Wissler L."/>
            <person name="Yandell M.D."/>
            <person name="Zimmer F."/>
            <person name="Taylor J."/>
            <person name="Slater S.C."/>
            <person name="Clifton S.W."/>
            <person name="Warren W.C."/>
            <person name="Elsik C.G."/>
            <person name="Smith C.D."/>
            <person name="Weinstock G.M."/>
            <person name="Gerardo N.M."/>
            <person name="Currie C.R."/>
        </authorList>
    </citation>
    <scope>NUCLEOTIDE SEQUENCE [LARGE SCALE GENOMIC DNA]</scope>
</reference>
<dbReference type="STRING" id="12957.A0A158NBK6"/>
<dbReference type="InParanoid" id="A0A158NBK6"/>
<evidence type="ECO:0000313" key="2">
    <source>
        <dbReference type="Proteomes" id="UP000005205"/>
    </source>
</evidence>
<sequence length="264" mass="29388">MAVGRLLFGYLCPLVETPVGHPSRGRRIRRIAWGIRSPDAGIPTSIYFASECKHFDIHVCSPRYRNVMILIVRKIIERFRFLGDGDCPDWLLAEINILSRMTSIKMKMLGQAVAKYLTEGELDEEKIKKITQDAKLDISDAKAMVVALELIFTSSARYGVSAADLSSELQQLGLPREHSTAVARLHTDHCPQITAVLSSQSLRVSRLSSIEVLPCDSSSPVSAVTLKLKKIDGKEEDSTINISKDDVQVLVKELKRARALMENL</sequence>
<dbReference type="PANTHER" id="PTHR16231:SF4">
    <property type="entry name" value="COMM DOMAIN-CONTAINING PROTEIN 4"/>
    <property type="match status" value="1"/>
</dbReference>
<dbReference type="Pfam" id="PF21672">
    <property type="entry name" value="COMM_HN"/>
    <property type="match status" value="1"/>
</dbReference>
<evidence type="ECO:0000313" key="1">
    <source>
        <dbReference type="EnsemblMetazoa" id="XP_012054914.1"/>
    </source>
</evidence>
<dbReference type="FunCoup" id="A0A158NBK6">
    <property type="interactions" value="296"/>
</dbReference>
<dbReference type="AlphaFoldDB" id="A0A158NBK6"/>
<gene>
    <name evidence="1" type="primary">105617984</name>
</gene>
<dbReference type="OrthoDB" id="284322at2759"/>
<dbReference type="PANTHER" id="PTHR16231">
    <property type="entry name" value="COMM DOMAIN-CONTAINING PROTEIN 4-8 FAMILY MEMBER"/>
    <property type="match status" value="1"/>
</dbReference>
<dbReference type="KEGG" id="acep:105617984"/>
<reference evidence="1" key="2">
    <citation type="submission" date="2016-04" db="UniProtKB">
        <authorList>
            <consortium name="EnsemblMetazoa"/>
        </authorList>
    </citation>
    <scope>IDENTIFICATION</scope>
</reference>
<accession>A0A158NBK6</accession>
<dbReference type="EMBL" id="ADTU01000335">
    <property type="status" value="NOT_ANNOTATED_CDS"/>
    <property type="molecule type" value="Genomic_DNA"/>
</dbReference>